<dbReference type="CDD" id="cd18579">
    <property type="entry name" value="ABC_6TM_ABCC_D1"/>
    <property type="match status" value="1"/>
</dbReference>
<feature type="transmembrane region" description="Helical" evidence="10">
    <location>
        <begin position="886"/>
        <end position="910"/>
    </location>
</feature>
<organism evidence="13 14">
    <name type="scientific">Triparma laevis f. inornata</name>
    <dbReference type="NCBI Taxonomy" id="1714386"/>
    <lineage>
        <taxon>Eukaryota</taxon>
        <taxon>Sar</taxon>
        <taxon>Stramenopiles</taxon>
        <taxon>Ochrophyta</taxon>
        <taxon>Bolidophyceae</taxon>
        <taxon>Parmales</taxon>
        <taxon>Triparmaceae</taxon>
        <taxon>Triparma</taxon>
    </lineage>
</organism>
<dbReference type="GO" id="GO:0005524">
    <property type="term" value="F:ATP binding"/>
    <property type="evidence" value="ECO:0007669"/>
    <property type="project" value="UniProtKB-KW"/>
</dbReference>
<dbReference type="InterPro" id="IPR027417">
    <property type="entry name" value="P-loop_NTPase"/>
</dbReference>
<feature type="domain" description="ABC transmembrane type-1" evidence="12">
    <location>
        <begin position="108"/>
        <end position="392"/>
    </location>
</feature>
<dbReference type="PROSITE" id="PS00211">
    <property type="entry name" value="ABC_TRANSPORTER_1"/>
    <property type="match status" value="2"/>
</dbReference>
<dbReference type="SUPFAM" id="SSF90123">
    <property type="entry name" value="ABC transporter transmembrane region"/>
    <property type="match status" value="2"/>
</dbReference>
<evidence type="ECO:0000256" key="1">
    <source>
        <dbReference type="ARBA" id="ARBA00004128"/>
    </source>
</evidence>
<dbReference type="Pfam" id="PF00664">
    <property type="entry name" value="ABC_membrane"/>
    <property type="match status" value="2"/>
</dbReference>
<proteinExistence type="predicted"/>
<dbReference type="SMART" id="SM00382">
    <property type="entry name" value="AAA"/>
    <property type="match status" value="2"/>
</dbReference>
<dbReference type="PANTHER" id="PTHR24223:SF443">
    <property type="entry name" value="MULTIDRUG-RESISTANCE LIKE PROTEIN 1, ISOFORM I"/>
    <property type="match status" value="1"/>
</dbReference>
<dbReference type="CDD" id="cd03244">
    <property type="entry name" value="ABCC_MRP_domain2"/>
    <property type="match status" value="1"/>
</dbReference>
<feature type="compositionally biased region" description="Low complexity" evidence="9">
    <location>
        <begin position="20"/>
        <end position="36"/>
    </location>
</feature>
<evidence type="ECO:0000256" key="6">
    <source>
        <dbReference type="ARBA" id="ARBA00022840"/>
    </source>
</evidence>
<feature type="transmembrane region" description="Helical" evidence="10">
    <location>
        <begin position="222"/>
        <end position="245"/>
    </location>
</feature>
<evidence type="ECO:0000256" key="4">
    <source>
        <dbReference type="ARBA" id="ARBA00022737"/>
    </source>
</evidence>
<sequence length="1319" mass="146304">MPVKVVNKQGSTSSSPPPHTTSSYSSVPNPLPSLSPEENATHFQTLTMGWLNEFVQKGYKTRLEESDALPLNTRDVPSNQFEVFQSHYLKHQDVWKAVKLSFGWQFGVSSFAMMISNILALSGPILLKYLIEFVDKSKNPDTAPPVTDGILLCVFMFLAQVLDSTIRAHSMYWGKLVGIGLRNVTILALYNRTFTVPPYTSQSDVGKLVNQMSTDATRYLNVMPAFIMMLAAPVFILFALAILFIVIGPSVFVGLVIMLLYVPLIRKCGLIQKKQQFERMQLGDDRVRVTNEVITGIRVLEFYAWEAKSKDMVNEARRKEAEKLLSFWYWQAASTTLALVCPVLALVATFATYYYANGSLPPIADTFMALSMFKLIQLPFKAFSEGVSATSQAIVAFRRLQSFLSQDELEVKGRNRQSIDESGYVAVEVSGQWGWIEDAKAAPAIDIPADKPLQVRRGKVLAVVGKVGSGKSSLASAILGELKDLRPDTENKTENVKVCGSIAYVSQQAFIINASIIENVTFGKDFNRELFDEAIEQSEMTEDLRQLPDGERTEIGERGINLSGGQKMRVSIARAIYSRASVIIMDDPLAAVDAHVGRNIFKNCIVNHAKISDTAIVLVTNALSRLSDDGVNEIVVLGEGGKIVERGTYGELVGLNGEFVNLMGGLPKSPSRGGFFLPIVRKESIDEEEPVKPLDIAPPPSVRPIVESPTPDHQGLPPYPPNAAAGKLIMSEERARGDVPSHVYFDYIFRGPSSWFTARSVIMLALFMIVESLVSVQDYWLGKWGEQKVSDGEDTHSFYVNIYFVIFVTMTVLTIGRSIFFSQFAVESSCAAHDNAFTNIVRCPTSWFDVTPVGRILNRFSQDLADIDERLPQVTQLALITTARCLVVVVVSCIPVWYMTFMLIPLFFIFMRTREYFRRSSRETQRLLAVTSSPVFQQLEQTLNGLSVIRAFEQQESFKTQFNEKLNLSTSFASCKISLDQWLLIRLTFVSCTIVTMVSLFVVLYASEMEVALVGTVVASALNLTSELRFAVRFFTDMESKLNGFMRLEEYATDLPREAAAVLPQDASLKTSKEWVKEGSIDFEDLQLRYREGLELVLKGVTCKLEGGTKCGIVGRTGSGKSSLMLALFRIVEAAAGTIKIDGVDISDVGLDLLRRKIAIVPQDPVLFSGTVRSNLDPFGEYEEGELESALEQTQIKEYIFKKGGLEMVVENNGENFSVGQRQLLCLARAILRKAKILVCDEHSASIDPLTDELITQTIKVAFKDATMLAIAHRIQSVLEYDKVMVMDGGKVVEFGAPGVLKNVKGGVFNRLCIKAKAI</sequence>
<evidence type="ECO:0000313" key="13">
    <source>
        <dbReference type="EMBL" id="GMH50490.1"/>
    </source>
</evidence>
<dbReference type="PROSITE" id="PS50929">
    <property type="entry name" value="ABC_TM1F"/>
    <property type="match status" value="2"/>
</dbReference>
<feature type="transmembrane region" description="Helical" evidence="10">
    <location>
        <begin position="983"/>
        <end position="1005"/>
    </location>
</feature>
<protein>
    <submittedName>
        <fullName evidence="13">Uncharacterized protein</fullName>
    </submittedName>
</protein>
<evidence type="ECO:0000256" key="5">
    <source>
        <dbReference type="ARBA" id="ARBA00022741"/>
    </source>
</evidence>
<evidence type="ECO:0000313" key="14">
    <source>
        <dbReference type="Proteomes" id="UP001162640"/>
    </source>
</evidence>
<keyword evidence="6" id="KW-0067">ATP-binding</keyword>
<comment type="subcellular location">
    <subcellularLocation>
        <location evidence="1">Vacuole membrane</location>
        <topology evidence="1">Multi-pass membrane protein</topology>
    </subcellularLocation>
</comment>
<dbReference type="InterPro" id="IPR003439">
    <property type="entry name" value="ABC_transporter-like_ATP-bd"/>
</dbReference>
<dbReference type="InterPro" id="IPR044726">
    <property type="entry name" value="ABCC_6TM_D2"/>
</dbReference>
<dbReference type="CDD" id="cd03250">
    <property type="entry name" value="ABCC_MRP_domain1"/>
    <property type="match status" value="1"/>
</dbReference>
<name>A0A9W6ZHN3_9STRA</name>
<keyword evidence="4" id="KW-0677">Repeat</keyword>
<feature type="transmembrane region" description="Helical" evidence="10">
    <location>
        <begin position="802"/>
        <end position="820"/>
    </location>
</feature>
<dbReference type="CDD" id="cd18580">
    <property type="entry name" value="ABC_6TM_ABCC_D2"/>
    <property type="match status" value="1"/>
</dbReference>
<keyword evidence="5" id="KW-0547">Nucleotide-binding</keyword>
<dbReference type="InterPro" id="IPR017871">
    <property type="entry name" value="ABC_transporter-like_CS"/>
</dbReference>
<dbReference type="Gene3D" id="3.40.50.300">
    <property type="entry name" value="P-loop containing nucleotide triphosphate hydrolases"/>
    <property type="match status" value="2"/>
</dbReference>
<dbReference type="GO" id="GO:0005774">
    <property type="term" value="C:vacuolar membrane"/>
    <property type="evidence" value="ECO:0007669"/>
    <property type="project" value="UniProtKB-SubCell"/>
</dbReference>
<dbReference type="InterPro" id="IPR044746">
    <property type="entry name" value="ABCC_6TM_D1"/>
</dbReference>
<comment type="caution">
    <text evidence="13">The sequence shown here is derived from an EMBL/GenBank/DDBJ whole genome shotgun (WGS) entry which is preliminary data.</text>
</comment>
<accession>A0A9W6ZHN3</accession>
<feature type="transmembrane region" description="Helical" evidence="10">
    <location>
        <begin position="106"/>
        <end position="131"/>
    </location>
</feature>
<dbReference type="GO" id="GO:0140359">
    <property type="term" value="F:ABC-type transporter activity"/>
    <property type="evidence" value="ECO:0007669"/>
    <property type="project" value="InterPro"/>
</dbReference>
<dbReference type="PANTHER" id="PTHR24223">
    <property type="entry name" value="ATP-BINDING CASSETTE SUB-FAMILY C"/>
    <property type="match status" value="1"/>
</dbReference>
<dbReference type="Proteomes" id="UP001162640">
    <property type="component" value="Unassembled WGS sequence"/>
</dbReference>
<feature type="transmembrane region" description="Helical" evidence="10">
    <location>
        <begin position="143"/>
        <end position="162"/>
    </location>
</feature>
<reference evidence="14" key="1">
    <citation type="journal article" date="2023" name="Commun. Biol.">
        <title>Genome analysis of Parmales, the sister group of diatoms, reveals the evolutionary specialization of diatoms from phago-mixotrophs to photoautotrophs.</title>
        <authorList>
            <person name="Ban H."/>
            <person name="Sato S."/>
            <person name="Yoshikawa S."/>
            <person name="Yamada K."/>
            <person name="Nakamura Y."/>
            <person name="Ichinomiya M."/>
            <person name="Sato N."/>
            <person name="Blanc-Mathieu R."/>
            <person name="Endo H."/>
            <person name="Kuwata A."/>
            <person name="Ogata H."/>
        </authorList>
    </citation>
    <scope>NUCLEOTIDE SEQUENCE [LARGE SCALE GENOMIC DNA]</scope>
</reference>
<evidence type="ECO:0000256" key="10">
    <source>
        <dbReference type="SAM" id="Phobius"/>
    </source>
</evidence>
<evidence type="ECO:0000256" key="2">
    <source>
        <dbReference type="ARBA" id="ARBA00022448"/>
    </source>
</evidence>
<evidence type="ECO:0000259" key="11">
    <source>
        <dbReference type="PROSITE" id="PS50893"/>
    </source>
</evidence>
<gene>
    <name evidence="13" type="ORF">TL16_g00786</name>
</gene>
<evidence type="ECO:0000256" key="7">
    <source>
        <dbReference type="ARBA" id="ARBA00022989"/>
    </source>
</evidence>
<dbReference type="Pfam" id="PF00005">
    <property type="entry name" value="ABC_tran"/>
    <property type="match status" value="2"/>
</dbReference>
<evidence type="ECO:0000256" key="8">
    <source>
        <dbReference type="ARBA" id="ARBA00023136"/>
    </source>
</evidence>
<dbReference type="GO" id="GO:0016887">
    <property type="term" value="F:ATP hydrolysis activity"/>
    <property type="evidence" value="ECO:0007669"/>
    <property type="project" value="InterPro"/>
</dbReference>
<evidence type="ECO:0000259" key="12">
    <source>
        <dbReference type="PROSITE" id="PS50929"/>
    </source>
</evidence>
<evidence type="ECO:0000256" key="9">
    <source>
        <dbReference type="SAM" id="MobiDB-lite"/>
    </source>
</evidence>
<feature type="transmembrane region" description="Helical" evidence="10">
    <location>
        <begin position="251"/>
        <end position="270"/>
    </location>
</feature>
<dbReference type="InterPro" id="IPR003593">
    <property type="entry name" value="AAA+_ATPase"/>
</dbReference>
<keyword evidence="8 10" id="KW-0472">Membrane</keyword>
<dbReference type="FunFam" id="3.40.50.300:FF:000163">
    <property type="entry name" value="Multidrug resistance-associated protein member 4"/>
    <property type="match status" value="1"/>
</dbReference>
<dbReference type="Gene3D" id="1.20.1560.10">
    <property type="entry name" value="ABC transporter type 1, transmembrane domain"/>
    <property type="match status" value="2"/>
</dbReference>
<dbReference type="FunFam" id="3.40.50.300:FF:000997">
    <property type="entry name" value="Multidrug resistance-associated protein 1"/>
    <property type="match status" value="1"/>
</dbReference>
<keyword evidence="2" id="KW-0813">Transport</keyword>
<feature type="region of interest" description="Disordered" evidence="9">
    <location>
        <begin position="1"/>
        <end position="37"/>
    </location>
</feature>
<dbReference type="SUPFAM" id="SSF52540">
    <property type="entry name" value="P-loop containing nucleoside triphosphate hydrolases"/>
    <property type="match status" value="2"/>
</dbReference>
<feature type="transmembrane region" description="Helical" evidence="10">
    <location>
        <begin position="327"/>
        <end position="356"/>
    </location>
</feature>
<keyword evidence="7 10" id="KW-1133">Transmembrane helix</keyword>
<dbReference type="InterPro" id="IPR036640">
    <property type="entry name" value="ABC1_TM_sf"/>
</dbReference>
<dbReference type="InterPro" id="IPR050173">
    <property type="entry name" value="ABC_transporter_C-like"/>
</dbReference>
<evidence type="ECO:0000256" key="3">
    <source>
        <dbReference type="ARBA" id="ARBA00022692"/>
    </source>
</evidence>
<keyword evidence="3 10" id="KW-0812">Transmembrane</keyword>
<dbReference type="InterPro" id="IPR011527">
    <property type="entry name" value="ABC1_TM_dom"/>
</dbReference>
<feature type="transmembrane region" description="Helical" evidence="10">
    <location>
        <begin position="761"/>
        <end position="781"/>
    </location>
</feature>
<feature type="domain" description="ABC transporter" evidence="11">
    <location>
        <begin position="1081"/>
        <end position="1314"/>
    </location>
</feature>
<dbReference type="PROSITE" id="PS50893">
    <property type="entry name" value="ABC_TRANSPORTER_2"/>
    <property type="match status" value="2"/>
</dbReference>
<dbReference type="EMBL" id="BLQM01000015">
    <property type="protein sequence ID" value="GMH50490.1"/>
    <property type="molecule type" value="Genomic_DNA"/>
</dbReference>
<dbReference type="FunFam" id="1.20.1560.10:FF:000013">
    <property type="entry name" value="ABC transporter C family member 2"/>
    <property type="match status" value="1"/>
</dbReference>
<feature type="domain" description="ABC transmembrane type-1" evidence="12">
    <location>
        <begin position="761"/>
        <end position="1040"/>
    </location>
</feature>
<feature type="domain" description="ABC transporter" evidence="11">
    <location>
        <begin position="427"/>
        <end position="665"/>
    </location>
</feature>